<name>A0A0D2L1I4_9CHLO</name>
<evidence type="ECO:0000256" key="2">
    <source>
        <dbReference type="ARBA" id="ARBA00013194"/>
    </source>
</evidence>
<accession>A0A0D2L1I4</accession>
<dbReference type="RefSeq" id="XP_013900208.1">
    <property type="nucleotide sequence ID" value="XM_014044754.1"/>
</dbReference>
<organism evidence="7 8">
    <name type="scientific">Monoraphidium neglectum</name>
    <dbReference type="NCBI Taxonomy" id="145388"/>
    <lineage>
        <taxon>Eukaryota</taxon>
        <taxon>Viridiplantae</taxon>
        <taxon>Chlorophyta</taxon>
        <taxon>core chlorophytes</taxon>
        <taxon>Chlorophyceae</taxon>
        <taxon>CS clade</taxon>
        <taxon>Sphaeropleales</taxon>
        <taxon>Selenastraceae</taxon>
        <taxon>Monoraphidium</taxon>
    </lineage>
</organism>
<dbReference type="GO" id="GO:0009507">
    <property type="term" value="C:chloroplast"/>
    <property type="evidence" value="ECO:0007669"/>
    <property type="project" value="InterPro"/>
</dbReference>
<dbReference type="PANTHER" id="PTHR47833:SF2">
    <property type="entry name" value="PEPTIDYLPROLYL ISOMERASE"/>
    <property type="match status" value="1"/>
</dbReference>
<dbReference type="InterPro" id="IPR046357">
    <property type="entry name" value="PPIase_dom_sf"/>
</dbReference>
<dbReference type="EC" id="5.2.1.8" evidence="2 5"/>
<evidence type="ECO:0000313" key="8">
    <source>
        <dbReference type="Proteomes" id="UP000054498"/>
    </source>
</evidence>
<dbReference type="KEGG" id="mng:MNEG_6770"/>
<dbReference type="PANTHER" id="PTHR47833">
    <property type="entry name" value="PHOTOSYNTHETIC NDH SUBUNIT OF LUMENAL LOCATION 4, CHLOROPLASTIC"/>
    <property type="match status" value="1"/>
</dbReference>
<dbReference type="FunFam" id="3.10.50.40:FF:000006">
    <property type="entry name" value="Peptidyl-prolyl cis-trans isomerase"/>
    <property type="match status" value="1"/>
</dbReference>
<dbReference type="SUPFAM" id="SSF54534">
    <property type="entry name" value="FKBP-like"/>
    <property type="match status" value="1"/>
</dbReference>
<evidence type="ECO:0000256" key="5">
    <source>
        <dbReference type="PROSITE-ProRule" id="PRU00277"/>
    </source>
</evidence>
<dbReference type="InterPro" id="IPR044183">
    <property type="entry name" value="PNSL4/FKBP13-like"/>
</dbReference>
<dbReference type="AlphaFoldDB" id="A0A0D2L1I4"/>
<feature type="domain" description="PPIase FKBP-type" evidence="6">
    <location>
        <begin position="120"/>
        <end position="215"/>
    </location>
</feature>
<evidence type="ECO:0000313" key="7">
    <source>
        <dbReference type="EMBL" id="KIZ01189.1"/>
    </source>
</evidence>
<gene>
    <name evidence="7" type="ORF">MNEG_6770</name>
</gene>
<dbReference type="EMBL" id="KK101353">
    <property type="protein sequence ID" value="KIZ01189.1"/>
    <property type="molecule type" value="Genomic_DNA"/>
</dbReference>
<dbReference type="GeneID" id="25739646"/>
<keyword evidence="4 5" id="KW-0413">Isomerase</keyword>
<dbReference type="PROSITE" id="PS50059">
    <property type="entry name" value="FKBP_PPIASE"/>
    <property type="match status" value="1"/>
</dbReference>
<sequence>MALSMGSKAHVHAGVTASQARLVCVRRPVAARAAKHDEQPPSAAVPRRAALVAIAAAPAAGLVRVPLAAAEAACTDLRQQAAAAPRRAAPRRAARTQIDTPSGLKYCEIAEGTGKEPVKGALIRAHYTGRLASNGKVFDSSYTRGRPLTFKVGAREVIRGWDLGILGDEGIPPMKEGGKRLLVIPSDLAYGDRGAGGVIPGGATLEFEVELLGRR</sequence>
<dbReference type="InterPro" id="IPR001179">
    <property type="entry name" value="PPIase_FKBP_dom"/>
</dbReference>
<proteinExistence type="predicted"/>
<dbReference type="OrthoDB" id="1902587at2759"/>
<comment type="catalytic activity">
    <reaction evidence="1 5">
        <text>[protein]-peptidylproline (omega=180) = [protein]-peptidylproline (omega=0)</text>
        <dbReference type="Rhea" id="RHEA:16237"/>
        <dbReference type="Rhea" id="RHEA-COMP:10747"/>
        <dbReference type="Rhea" id="RHEA-COMP:10748"/>
        <dbReference type="ChEBI" id="CHEBI:83833"/>
        <dbReference type="ChEBI" id="CHEBI:83834"/>
        <dbReference type="EC" id="5.2.1.8"/>
    </reaction>
</comment>
<reference evidence="7 8" key="1">
    <citation type="journal article" date="2013" name="BMC Genomics">
        <title>Reconstruction of the lipid metabolism for the microalga Monoraphidium neglectum from its genome sequence reveals characteristics suitable for biofuel production.</title>
        <authorList>
            <person name="Bogen C."/>
            <person name="Al-Dilaimi A."/>
            <person name="Albersmeier A."/>
            <person name="Wichmann J."/>
            <person name="Grundmann M."/>
            <person name="Rupp O."/>
            <person name="Lauersen K.J."/>
            <person name="Blifernez-Klassen O."/>
            <person name="Kalinowski J."/>
            <person name="Goesmann A."/>
            <person name="Mussgnug J.H."/>
            <person name="Kruse O."/>
        </authorList>
    </citation>
    <scope>NUCLEOTIDE SEQUENCE [LARGE SCALE GENOMIC DNA]</scope>
    <source>
        <strain evidence="7 8">SAG 48.87</strain>
    </source>
</reference>
<keyword evidence="8" id="KW-1185">Reference proteome</keyword>
<evidence type="ECO:0000259" key="6">
    <source>
        <dbReference type="PROSITE" id="PS50059"/>
    </source>
</evidence>
<dbReference type="Gene3D" id="3.10.50.40">
    <property type="match status" value="1"/>
</dbReference>
<evidence type="ECO:0000256" key="1">
    <source>
        <dbReference type="ARBA" id="ARBA00000971"/>
    </source>
</evidence>
<dbReference type="GO" id="GO:0003755">
    <property type="term" value="F:peptidyl-prolyl cis-trans isomerase activity"/>
    <property type="evidence" value="ECO:0007669"/>
    <property type="project" value="UniProtKB-KW"/>
</dbReference>
<dbReference type="Pfam" id="PF00254">
    <property type="entry name" value="FKBP_C"/>
    <property type="match status" value="1"/>
</dbReference>
<dbReference type="STRING" id="145388.A0A0D2L1I4"/>
<protein>
    <recommendedName>
        <fullName evidence="2 5">peptidylprolyl isomerase</fullName>
        <ecNumber evidence="2 5">5.2.1.8</ecNumber>
    </recommendedName>
</protein>
<keyword evidence="3 5" id="KW-0697">Rotamase</keyword>
<evidence type="ECO:0000256" key="4">
    <source>
        <dbReference type="ARBA" id="ARBA00023235"/>
    </source>
</evidence>
<evidence type="ECO:0000256" key="3">
    <source>
        <dbReference type="ARBA" id="ARBA00023110"/>
    </source>
</evidence>
<dbReference type="Proteomes" id="UP000054498">
    <property type="component" value="Unassembled WGS sequence"/>
</dbReference>